<dbReference type="InterPro" id="IPR043168">
    <property type="entry name" value="DegV_C"/>
</dbReference>
<gene>
    <name evidence="2" type="ORF">ERS852481_00391</name>
</gene>
<evidence type="ECO:0000313" key="2">
    <source>
        <dbReference type="EMBL" id="CUN55393.1"/>
    </source>
</evidence>
<dbReference type="GO" id="GO:0008289">
    <property type="term" value="F:lipid binding"/>
    <property type="evidence" value="ECO:0007669"/>
    <property type="project" value="UniProtKB-KW"/>
</dbReference>
<dbReference type="EMBL" id="CYZK01000002">
    <property type="protein sequence ID" value="CUN55393.1"/>
    <property type="molecule type" value="Genomic_DNA"/>
</dbReference>
<evidence type="ECO:0000256" key="1">
    <source>
        <dbReference type="ARBA" id="ARBA00023121"/>
    </source>
</evidence>
<dbReference type="SUPFAM" id="SSF82549">
    <property type="entry name" value="DAK1/DegV-like"/>
    <property type="match status" value="1"/>
</dbReference>
<name>A0A173XV38_9FIRM</name>
<dbReference type="PROSITE" id="PS51482">
    <property type="entry name" value="DEGV"/>
    <property type="match status" value="1"/>
</dbReference>
<dbReference type="InterPro" id="IPR003797">
    <property type="entry name" value="DegV"/>
</dbReference>
<dbReference type="NCBIfam" id="TIGR00762">
    <property type="entry name" value="DegV"/>
    <property type="match status" value="1"/>
</dbReference>
<dbReference type="Gene3D" id="3.40.50.10170">
    <property type="match status" value="1"/>
</dbReference>
<dbReference type="AlphaFoldDB" id="A0A173XV38"/>
<dbReference type="PaxDb" id="410072-ERS852525_00375"/>
<sequence length="290" mass="32242">MGKVAIVTDSNSGITQAEGKKMGIYVLPMPFYINEELFYEDITLTQEEFYEKLAGDADIKTSQPAPGDVMDMWDKALEEYDEVVHIPMSAGLSSSCETAIMLSQDYDGKVQVVNNHRISVTQRRSVEEAKKLADGGKSAAEIKELLEAIQWDSDIYIIVDTLKYLKKGGRLTPTAAAIGTVLNLKPVLRLKGEKLDAFAKSRGWKSAKKTMIKTINEIRTSEFGDCDGKKDLYLDAAYTGDRKEAQEWLDELHEAFPEFEIRMDPLSLSVACHIGPGARAVTLTKILHVN</sequence>
<organism evidence="2 3">
    <name type="scientific">Coprococcus comes</name>
    <dbReference type="NCBI Taxonomy" id="410072"/>
    <lineage>
        <taxon>Bacteria</taxon>
        <taxon>Bacillati</taxon>
        <taxon>Bacillota</taxon>
        <taxon>Clostridia</taxon>
        <taxon>Lachnospirales</taxon>
        <taxon>Lachnospiraceae</taxon>
        <taxon>Coprococcus</taxon>
    </lineage>
</organism>
<dbReference type="Gene3D" id="3.30.1180.10">
    <property type="match status" value="1"/>
</dbReference>
<protein>
    <submittedName>
        <fullName evidence="2">DegV domain-containing protein SAV1425</fullName>
    </submittedName>
</protein>
<dbReference type="PANTHER" id="PTHR33434">
    <property type="entry name" value="DEGV DOMAIN-CONTAINING PROTEIN DR_1986-RELATED"/>
    <property type="match status" value="1"/>
</dbReference>
<dbReference type="Proteomes" id="UP000095362">
    <property type="component" value="Unassembled WGS sequence"/>
</dbReference>
<dbReference type="RefSeq" id="WP_055260512.1">
    <property type="nucleotide sequence ID" value="NZ_CYZK01000002.1"/>
</dbReference>
<proteinExistence type="predicted"/>
<dbReference type="InterPro" id="IPR050270">
    <property type="entry name" value="DegV_domain_contain"/>
</dbReference>
<accession>A0A173XV38</accession>
<keyword evidence="1" id="KW-0446">Lipid-binding</keyword>
<dbReference type="Pfam" id="PF02645">
    <property type="entry name" value="DegV"/>
    <property type="match status" value="1"/>
</dbReference>
<dbReference type="STRING" id="410072.ERS852525_00375"/>
<evidence type="ECO:0000313" key="3">
    <source>
        <dbReference type="Proteomes" id="UP000095362"/>
    </source>
</evidence>
<reference evidence="2 3" key="1">
    <citation type="submission" date="2015-09" db="EMBL/GenBank/DDBJ databases">
        <authorList>
            <consortium name="Pathogen Informatics"/>
        </authorList>
    </citation>
    <scope>NUCLEOTIDE SEQUENCE [LARGE SCALE GENOMIC DNA]</scope>
    <source>
        <strain evidence="2 3">2789STDY5834866</strain>
    </source>
</reference>
<dbReference type="PANTHER" id="PTHR33434:SF2">
    <property type="entry name" value="FATTY ACID-BINDING PROTEIN TM_1468"/>
    <property type="match status" value="1"/>
</dbReference>